<comment type="caution">
    <text evidence="3">The sequence shown here is derived from an EMBL/GenBank/DDBJ whole genome shotgun (WGS) entry which is preliminary data.</text>
</comment>
<evidence type="ECO:0008006" key="5">
    <source>
        <dbReference type="Google" id="ProtNLM"/>
    </source>
</evidence>
<dbReference type="EMBL" id="BAABRL010000003">
    <property type="protein sequence ID" value="GAA5495257.1"/>
    <property type="molecule type" value="Genomic_DNA"/>
</dbReference>
<evidence type="ECO:0000313" key="3">
    <source>
        <dbReference type="EMBL" id="GAA5495257.1"/>
    </source>
</evidence>
<evidence type="ECO:0000313" key="4">
    <source>
        <dbReference type="Proteomes" id="UP001424741"/>
    </source>
</evidence>
<feature type="region of interest" description="Disordered" evidence="1">
    <location>
        <begin position="62"/>
        <end position="91"/>
    </location>
</feature>
<evidence type="ECO:0000256" key="2">
    <source>
        <dbReference type="SAM" id="SignalP"/>
    </source>
</evidence>
<keyword evidence="2" id="KW-0732">Signal</keyword>
<dbReference type="Proteomes" id="UP001424741">
    <property type="component" value="Unassembled WGS sequence"/>
</dbReference>
<feature type="signal peptide" evidence="2">
    <location>
        <begin position="1"/>
        <end position="19"/>
    </location>
</feature>
<dbReference type="Gene3D" id="3.40.50.1820">
    <property type="entry name" value="alpha/beta hydrolase"/>
    <property type="match status" value="1"/>
</dbReference>
<reference evidence="3 4" key="1">
    <citation type="submission" date="2024-02" db="EMBL/GenBank/DDBJ databases">
        <title>Rubritalea halochordaticola NBRC 107102.</title>
        <authorList>
            <person name="Ichikawa N."/>
            <person name="Katano-Makiyama Y."/>
            <person name="Hidaka K."/>
        </authorList>
    </citation>
    <scope>NUCLEOTIDE SEQUENCE [LARGE SCALE GENOMIC DNA]</scope>
    <source>
        <strain evidence="3 4">NBRC 107102</strain>
    </source>
</reference>
<dbReference type="RefSeq" id="WP_346188089.1">
    <property type="nucleotide sequence ID" value="NZ_BAABRL010000003.1"/>
</dbReference>
<dbReference type="SUPFAM" id="SSF53474">
    <property type="entry name" value="alpha/beta-Hydrolases"/>
    <property type="match status" value="1"/>
</dbReference>
<sequence>MIRKALIFTVCLASLPLQARPWTNSSGKTIEAEFKSLDGDVVVLEMKGKQYRVPLSSLSEEDQEFARNAAKDTEKDSAEAPSSEPSNPGEWKINETAVFTGKISQVTLKLSAENAEFAEKGNKRWRKKVAEENPNPWLAKMHDGKAITECTMQIGLPDGFDPSKPTPIFIVYVSADVKTHNQYSKAYWNSCKTNNTILLSVDSIPDTLAGFNTPNMMAMTKECLQTLEKTWPGAKTWPVMVGGFSGGAKYSQWMSALLSEDGYDVRGLFLGGCNGCFFEYAVDGLRVNKRTYRKIKCFMSAGKKDNLVNESHRNSVASAAEEADCKDTRLELYEGGHGLHKEHVAEAIKWFLIPEEK</sequence>
<feature type="chain" id="PRO_5046416985" description="SLA1 homology domain-containing protein" evidence="2">
    <location>
        <begin position="20"/>
        <end position="357"/>
    </location>
</feature>
<dbReference type="Gene3D" id="2.30.30.700">
    <property type="entry name" value="SLA1 homology domain 1"/>
    <property type="match status" value="1"/>
</dbReference>
<name>A0ABP9V1T4_9BACT</name>
<gene>
    <name evidence="3" type="ORF">Rhal01_01432</name>
</gene>
<feature type="compositionally biased region" description="Basic and acidic residues" evidence="1">
    <location>
        <begin position="69"/>
        <end position="78"/>
    </location>
</feature>
<accession>A0ABP9V1T4</accession>
<proteinExistence type="predicted"/>
<organism evidence="3 4">
    <name type="scientific">Rubritalea halochordaticola</name>
    <dbReference type="NCBI Taxonomy" id="714537"/>
    <lineage>
        <taxon>Bacteria</taxon>
        <taxon>Pseudomonadati</taxon>
        <taxon>Verrucomicrobiota</taxon>
        <taxon>Verrucomicrobiia</taxon>
        <taxon>Verrucomicrobiales</taxon>
        <taxon>Rubritaleaceae</taxon>
        <taxon>Rubritalea</taxon>
    </lineage>
</organism>
<keyword evidence="4" id="KW-1185">Reference proteome</keyword>
<protein>
    <recommendedName>
        <fullName evidence="5">SLA1 homology domain-containing protein</fullName>
    </recommendedName>
</protein>
<dbReference type="InterPro" id="IPR029058">
    <property type="entry name" value="AB_hydrolase_fold"/>
</dbReference>
<evidence type="ECO:0000256" key="1">
    <source>
        <dbReference type="SAM" id="MobiDB-lite"/>
    </source>
</evidence>